<feature type="transmembrane region" description="Helical" evidence="6">
    <location>
        <begin position="376"/>
        <end position="396"/>
    </location>
</feature>
<feature type="domain" description="Major facilitator superfamily (MFS) profile" evidence="7">
    <location>
        <begin position="16"/>
        <end position="398"/>
    </location>
</feature>
<dbReference type="PROSITE" id="PS50850">
    <property type="entry name" value="MFS"/>
    <property type="match status" value="1"/>
</dbReference>
<organism evidence="8">
    <name type="scientific">Ornithinibacillus sp. 4-3</name>
    <dbReference type="NCBI Taxonomy" id="3231488"/>
    <lineage>
        <taxon>Bacteria</taxon>
        <taxon>Bacillati</taxon>
        <taxon>Bacillota</taxon>
        <taxon>Bacilli</taxon>
        <taxon>Bacillales</taxon>
        <taxon>Bacillaceae</taxon>
        <taxon>Ornithinibacillus</taxon>
    </lineage>
</organism>
<dbReference type="InterPro" id="IPR020846">
    <property type="entry name" value="MFS_dom"/>
</dbReference>
<dbReference type="InterPro" id="IPR011701">
    <property type="entry name" value="MFS"/>
</dbReference>
<feature type="transmembrane region" description="Helical" evidence="6">
    <location>
        <begin position="248"/>
        <end position="273"/>
    </location>
</feature>
<feature type="transmembrane region" description="Helical" evidence="6">
    <location>
        <begin position="84"/>
        <end position="101"/>
    </location>
</feature>
<feature type="transmembrane region" description="Helical" evidence="6">
    <location>
        <begin position="49"/>
        <end position="72"/>
    </location>
</feature>
<sequence length="403" mass="43901">MGLEEAKQEQNRLYNIMIIIGIVFVSFNLRPGITSVGPLFGMIREDLSLASWGAGLLTSLPLLAFALISPIAPTLGRRLSNERAILVGLFFLVIGIGVRSISWIVFLFFGTFLVGLGIAICNVLLPGFIKEKYPLKVALMTGVYSTMMSVFAASASGLSIPFAVDFQMGWQVALLVWGLPAIIAIVVWIYLDKHKKSKEKVEMRYITPSSKGGMWKSPLAWQIALFMGLQSTMFYVTISWLPEILTDYGVSLVTAGWFVSLAQFIGLPASFIVPIIAGKFASQRLLVTVLSIMMISGFTGLWLGSSTWMLIICITLIGISLSGNFALALTFLGLRARTSTDAAELSGMAQSIGYLLAAVGPFAIGLLFDITQTWEIPLIVLICNVGVMYIFGLFAGRNKYVLD</sequence>
<evidence type="ECO:0000256" key="5">
    <source>
        <dbReference type="ARBA" id="ARBA00023136"/>
    </source>
</evidence>
<keyword evidence="2" id="KW-0813">Transport</keyword>
<dbReference type="PANTHER" id="PTHR23523:SF2">
    <property type="entry name" value="2-NITROIMIDAZOLE TRANSPORTER"/>
    <property type="match status" value="1"/>
</dbReference>
<dbReference type="GO" id="GO:0022857">
    <property type="term" value="F:transmembrane transporter activity"/>
    <property type="evidence" value="ECO:0007669"/>
    <property type="project" value="InterPro"/>
</dbReference>
<evidence type="ECO:0000256" key="4">
    <source>
        <dbReference type="ARBA" id="ARBA00022989"/>
    </source>
</evidence>
<name>A0AB39HTD9_9BACI</name>
<evidence type="ECO:0000256" key="1">
    <source>
        <dbReference type="ARBA" id="ARBA00004651"/>
    </source>
</evidence>
<dbReference type="InterPro" id="IPR052524">
    <property type="entry name" value="MFS_Cyanate_Porter"/>
</dbReference>
<feature type="transmembrane region" description="Helical" evidence="6">
    <location>
        <begin position="285"/>
        <end position="303"/>
    </location>
</feature>
<dbReference type="InterPro" id="IPR036259">
    <property type="entry name" value="MFS_trans_sf"/>
</dbReference>
<proteinExistence type="predicted"/>
<feature type="transmembrane region" description="Helical" evidence="6">
    <location>
        <begin position="170"/>
        <end position="191"/>
    </location>
</feature>
<dbReference type="EMBL" id="CP162599">
    <property type="protein sequence ID" value="XDK33715.1"/>
    <property type="molecule type" value="Genomic_DNA"/>
</dbReference>
<feature type="transmembrane region" description="Helical" evidence="6">
    <location>
        <begin position="309"/>
        <end position="332"/>
    </location>
</feature>
<evidence type="ECO:0000259" key="7">
    <source>
        <dbReference type="PROSITE" id="PS50850"/>
    </source>
</evidence>
<feature type="transmembrane region" description="Helical" evidence="6">
    <location>
        <begin position="12"/>
        <end position="29"/>
    </location>
</feature>
<dbReference type="CDD" id="cd17339">
    <property type="entry name" value="MFS_NIMT_CynX_like"/>
    <property type="match status" value="1"/>
</dbReference>
<dbReference type="SUPFAM" id="SSF103473">
    <property type="entry name" value="MFS general substrate transporter"/>
    <property type="match status" value="1"/>
</dbReference>
<dbReference type="Gene3D" id="1.20.1250.20">
    <property type="entry name" value="MFS general substrate transporter like domains"/>
    <property type="match status" value="2"/>
</dbReference>
<feature type="transmembrane region" description="Helical" evidence="6">
    <location>
        <begin position="352"/>
        <end position="370"/>
    </location>
</feature>
<accession>A0AB39HTD9</accession>
<reference evidence="8" key="1">
    <citation type="submission" date="2024-07" db="EMBL/GenBank/DDBJ databases">
        <title>Halotolerant mesophilic bacterium Ornithinibacillus sp. 4-3, sp. nov., isolated from soil.</title>
        <authorList>
            <person name="Sidarenka A.V."/>
            <person name="Guliayeva D.E."/>
            <person name="Leanovich S.I."/>
            <person name="Hileuskaya K.S."/>
            <person name="Akhremchuk A.E."/>
            <person name="Sikolenko M.A."/>
            <person name="Valentovich L.N."/>
        </authorList>
    </citation>
    <scope>NUCLEOTIDE SEQUENCE</scope>
    <source>
        <strain evidence="8">4-3</strain>
    </source>
</reference>
<feature type="transmembrane region" description="Helical" evidence="6">
    <location>
        <begin position="107"/>
        <end position="125"/>
    </location>
</feature>
<dbReference type="Pfam" id="PF07690">
    <property type="entry name" value="MFS_1"/>
    <property type="match status" value="1"/>
</dbReference>
<keyword evidence="4 6" id="KW-1133">Transmembrane helix</keyword>
<dbReference type="GO" id="GO:0005886">
    <property type="term" value="C:plasma membrane"/>
    <property type="evidence" value="ECO:0007669"/>
    <property type="project" value="UniProtKB-SubCell"/>
</dbReference>
<keyword evidence="3 6" id="KW-0812">Transmembrane</keyword>
<dbReference type="PANTHER" id="PTHR23523">
    <property type="match status" value="1"/>
</dbReference>
<dbReference type="RefSeq" id="WP_368654393.1">
    <property type="nucleotide sequence ID" value="NZ_CP162599.1"/>
</dbReference>
<protein>
    <submittedName>
        <fullName evidence="8">CynX/NimT family MFS transporter</fullName>
    </submittedName>
</protein>
<feature type="transmembrane region" description="Helical" evidence="6">
    <location>
        <begin position="219"/>
        <end position="242"/>
    </location>
</feature>
<feature type="transmembrane region" description="Helical" evidence="6">
    <location>
        <begin position="137"/>
        <end position="164"/>
    </location>
</feature>
<evidence type="ECO:0000313" key="8">
    <source>
        <dbReference type="EMBL" id="XDK33715.1"/>
    </source>
</evidence>
<evidence type="ECO:0000256" key="6">
    <source>
        <dbReference type="SAM" id="Phobius"/>
    </source>
</evidence>
<keyword evidence="5 6" id="KW-0472">Membrane</keyword>
<evidence type="ECO:0000256" key="3">
    <source>
        <dbReference type="ARBA" id="ARBA00022692"/>
    </source>
</evidence>
<evidence type="ECO:0000256" key="2">
    <source>
        <dbReference type="ARBA" id="ARBA00022448"/>
    </source>
</evidence>
<dbReference type="AlphaFoldDB" id="A0AB39HTD9"/>
<gene>
    <name evidence="8" type="ORF">AB4Y30_05010</name>
</gene>
<comment type="subcellular location">
    <subcellularLocation>
        <location evidence="1">Cell membrane</location>
        <topology evidence="1">Multi-pass membrane protein</topology>
    </subcellularLocation>
</comment>